<organism evidence="1 2">
    <name type="scientific">Irpex rosettiformis</name>
    <dbReference type="NCBI Taxonomy" id="378272"/>
    <lineage>
        <taxon>Eukaryota</taxon>
        <taxon>Fungi</taxon>
        <taxon>Dikarya</taxon>
        <taxon>Basidiomycota</taxon>
        <taxon>Agaricomycotina</taxon>
        <taxon>Agaricomycetes</taxon>
        <taxon>Polyporales</taxon>
        <taxon>Irpicaceae</taxon>
        <taxon>Irpex</taxon>
    </lineage>
</organism>
<comment type="caution">
    <text evidence="1">The sequence shown here is derived from an EMBL/GenBank/DDBJ whole genome shotgun (WGS) entry which is preliminary data.</text>
</comment>
<evidence type="ECO:0000313" key="2">
    <source>
        <dbReference type="Proteomes" id="UP001055072"/>
    </source>
</evidence>
<proteinExistence type="predicted"/>
<keyword evidence="2" id="KW-1185">Reference proteome</keyword>
<accession>A0ACB8TTH0</accession>
<evidence type="ECO:0000313" key="1">
    <source>
        <dbReference type="EMBL" id="KAI0085323.1"/>
    </source>
</evidence>
<dbReference type="Proteomes" id="UP001055072">
    <property type="component" value="Unassembled WGS sequence"/>
</dbReference>
<gene>
    <name evidence="1" type="ORF">BDY19DRAFT_996864</name>
</gene>
<protein>
    <submittedName>
        <fullName evidence="1">Uncharacterized protein</fullName>
    </submittedName>
</protein>
<reference evidence="1" key="1">
    <citation type="journal article" date="2021" name="Environ. Microbiol.">
        <title>Gene family expansions and transcriptome signatures uncover fungal adaptations to wood decay.</title>
        <authorList>
            <person name="Hage H."/>
            <person name="Miyauchi S."/>
            <person name="Viragh M."/>
            <person name="Drula E."/>
            <person name="Min B."/>
            <person name="Chaduli D."/>
            <person name="Navarro D."/>
            <person name="Favel A."/>
            <person name="Norest M."/>
            <person name="Lesage-Meessen L."/>
            <person name="Balint B."/>
            <person name="Merenyi Z."/>
            <person name="de Eugenio L."/>
            <person name="Morin E."/>
            <person name="Martinez A.T."/>
            <person name="Baldrian P."/>
            <person name="Stursova M."/>
            <person name="Martinez M.J."/>
            <person name="Novotny C."/>
            <person name="Magnuson J.K."/>
            <person name="Spatafora J.W."/>
            <person name="Maurice S."/>
            <person name="Pangilinan J."/>
            <person name="Andreopoulos W."/>
            <person name="LaButti K."/>
            <person name="Hundley H."/>
            <person name="Na H."/>
            <person name="Kuo A."/>
            <person name="Barry K."/>
            <person name="Lipzen A."/>
            <person name="Henrissat B."/>
            <person name="Riley R."/>
            <person name="Ahrendt S."/>
            <person name="Nagy L.G."/>
            <person name="Grigoriev I.V."/>
            <person name="Martin F."/>
            <person name="Rosso M.N."/>
        </authorList>
    </citation>
    <scope>NUCLEOTIDE SEQUENCE</scope>
    <source>
        <strain evidence="1">CBS 384.51</strain>
    </source>
</reference>
<sequence>MKKLTFPALEDVLVSNSGCSEFAHDEVCRRFNELLSLEVTNTDRFLEALRHYKAVLSGRFVLSMLDPMQREGFHSITVFVAHEEFDNFVEFMEEYEEGSVERELDEICGLHADGFTKAVYMVCARDTFHIIQSASSSPLFPIPYFYSTHLMNYVAHDRICVGYPRFTFLRQGLEVFSTPFATSFTVKSRNMMFPFAEGCSPHLACGACARTFQDEFACTMDLDTMLPGDYGHLLWKLGGAVCCPTCKSTHRFVATS</sequence>
<name>A0ACB8TTH0_9APHY</name>
<dbReference type="EMBL" id="MU274932">
    <property type="protein sequence ID" value="KAI0085323.1"/>
    <property type="molecule type" value="Genomic_DNA"/>
</dbReference>